<dbReference type="EMBL" id="KN438043">
    <property type="protein sequence ID" value="KHG26703.1"/>
    <property type="molecule type" value="Genomic_DNA"/>
</dbReference>
<dbReference type="AlphaFoldDB" id="A0A0B0PJR8"/>
<dbReference type="Proteomes" id="UP000032142">
    <property type="component" value="Unassembled WGS sequence"/>
</dbReference>
<reference evidence="2" key="1">
    <citation type="submission" date="2014-09" db="EMBL/GenBank/DDBJ databases">
        <authorList>
            <person name="Mudge J."/>
            <person name="Ramaraj T."/>
            <person name="Lindquist I.E."/>
            <person name="Bharti A.K."/>
            <person name="Sundararajan A."/>
            <person name="Cameron C.T."/>
            <person name="Woodward J.E."/>
            <person name="May G.D."/>
            <person name="Brubaker C."/>
            <person name="Broadhvest J."/>
            <person name="Wilkins T.A."/>
        </authorList>
    </citation>
    <scope>NUCLEOTIDE SEQUENCE</scope>
    <source>
        <strain evidence="2">cv. AKA8401</strain>
    </source>
</reference>
<organism evidence="1 2">
    <name type="scientific">Gossypium arboreum</name>
    <name type="common">Tree cotton</name>
    <name type="synonym">Gossypium nanking</name>
    <dbReference type="NCBI Taxonomy" id="29729"/>
    <lineage>
        <taxon>Eukaryota</taxon>
        <taxon>Viridiplantae</taxon>
        <taxon>Streptophyta</taxon>
        <taxon>Embryophyta</taxon>
        <taxon>Tracheophyta</taxon>
        <taxon>Spermatophyta</taxon>
        <taxon>Magnoliopsida</taxon>
        <taxon>eudicotyledons</taxon>
        <taxon>Gunneridae</taxon>
        <taxon>Pentapetalae</taxon>
        <taxon>rosids</taxon>
        <taxon>malvids</taxon>
        <taxon>Malvales</taxon>
        <taxon>Malvaceae</taxon>
        <taxon>Malvoideae</taxon>
        <taxon>Gossypium</taxon>
    </lineage>
</organism>
<proteinExistence type="predicted"/>
<evidence type="ECO:0000313" key="2">
    <source>
        <dbReference type="Proteomes" id="UP000032142"/>
    </source>
</evidence>
<gene>
    <name evidence="1" type="ORF">F383_05115</name>
</gene>
<sequence>MLHQSLSSQTYQIAQRAQQKILHREEVFCSKTQDIHGIDDSWFLLLFHTQNRVHCVIAFYVAR</sequence>
<name>A0A0B0PJR8_GOSAR</name>
<evidence type="ECO:0000313" key="1">
    <source>
        <dbReference type="EMBL" id="KHG26703.1"/>
    </source>
</evidence>
<protein>
    <submittedName>
        <fullName evidence="1">Uncharacterized protein</fullName>
    </submittedName>
</protein>
<keyword evidence="2" id="KW-1185">Reference proteome</keyword>
<accession>A0A0B0PJR8</accession>